<sequence>MVSYEIIQQNLNRKDEANMSLQAVLYTIDMDIRPGRSRKNFWRSVAENVNNTCGYNYIGQQCQTKFNGLVTNYHDQLLVIANDSRGVRSHPGVVFFNIMNTRFWEKLDDQFVQASIGPKANNYSQNTMDNNDTIDNSKYKIFSFFHL</sequence>
<name>A0A2Z6RDZ9_9GLOM</name>
<dbReference type="Proteomes" id="UP000247702">
    <property type="component" value="Unassembled WGS sequence"/>
</dbReference>
<keyword evidence="2" id="KW-1185">Reference proteome</keyword>
<dbReference type="AlphaFoldDB" id="A0A2Z6RDZ9"/>
<proteinExistence type="predicted"/>
<organism evidence="1 2">
    <name type="scientific">Rhizophagus clarus</name>
    <dbReference type="NCBI Taxonomy" id="94130"/>
    <lineage>
        <taxon>Eukaryota</taxon>
        <taxon>Fungi</taxon>
        <taxon>Fungi incertae sedis</taxon>
        <taxon>Mucoromycota</taxon>
        <taxon>Glomeromycotina</taxon>
        <taxon>Glomeromycetes</taxon>
        <taxon>Glomerales</taxon>
        <taxon>Glomeraceae</taxon>
        <taxon>Rhizophagus</taxon>
    </lineage>
</organism>
<evidence type="ECO:0000313" key="2">
    <source>
        <dbReference type="Proteomes" id="UP000247702"/>
    </source>
</evidence>
<evidence type="ECO:0000313" key="1">
    <source>
        <dbReference type="EMBL" id="GBB99202.1"/>
    </source>
</evidence>
<dbReference type="EMBL" id="BEXD01002719">
    <property type="protein sequence ID" value="GBB99202.1"/>
    <property type="molecule type" value="Genomic_DNA"/>
</dbReference>
<protein>
    <submittedName>
        <fullName evidence="1">Uncharacterized protein</fullName>
    </submittedName>
</protein>
<gene>
    <name evidence="1" type="ORF">RclHR1_34450001</name>
</gene>
<accession>A0A2Z6RDZ9</accession>
<dbReference type="Gene3D" id="1.10.10.60">
    <property type="entry name" value="Homeodomain-like"/>
    <property type="match status" value="1"/>
</dbReference>
<reference evidence="1 2" key="1">
    <citation type="submission" date="2017-11" db="EMBL/GenBank/DDBJ databases">
        <title>The genome of Rhizophagus clarus HR1 reveals common genetic basis of auxotrophy among arbuscular mycorrhizal fungi.</title>
        <authorList>
            <person name="Kobayashi Y."/>
        </authorList>
    </citation>
    <scope>NUCLEOTIDE SEQUENCE [LARGE SCALE GENOMIC DNA]</scope>
    <source>
        <strain evidence="1 2">HR1</strain>
    </source>
</reference>
<comment type="caution">
    <text evidence="1">The sequence shown here is derived from an EMBL/GenBank/DDBJ whole genome shotgun (WGS) entry which is preliminary data.</text>
</comment>